<accession>A0A183INT6</accession>
<evidence type="ECO:0000313" key="3">
    <source>
        <dbReference type="WBParaSite" id="SBAD_0000549901-mRNA-1"/>
    </source>
</evidence>
<reference evidence="3" key="1">
    <citation type="submission" date="2016-06" db="UniProtKB">
        <authorList>
            <consortium name="WormBaseParasite"/>
        </authorList>
    </citation>
    <scope>IDENTIFICATION</scope>
</reference>
<evidence type="ECO:0000313" key="1">
    <source>
        <dbReference type="EMBL" id="VDP06814.1"/>
    </source>
</evidence>
<organism evidence="3">
    <name type="scientific">Soboliphyme baturini</name>
    <dbReference type="NCBI Taxonomy" id="241478"/>
    <lineage>
        <taxon>Eukaryota</taxon>
        <taxon>Metazoa</taxon>
        <taxon>Ecdysozoa</taxon>
        <taxon>Nematoda</taxon>
        <taxon>Enoplea</taxon>
        <taxon>Dorylaimia</taxon>
        <taxon>Dioctophymatida</taxon>
        <taxon>Dioctophymatoidea</taxon>
        <taxon>Soboliphymatidae</taxon>
        <taxon>Soboliphyme</taxon>
    </lineage>
</organism>
<dbReference type="AlphaFoldDB" id="A0A183INT6"/>
<gene>
    <name evidence="1" type="ORF">SBAD_LOCUS5283</name>
</gene>
<keyword evidence="2" id="KW-1185">Reference proteome</keyword>
<reference evidence="1 2" key="2">
    <citation type="submission" date="2018-11" db="EMBL/GenBank/DDBJ databases">
        <authorList>
            <consortium name="Pathogen Informatics"/>
        </authorList>
    </citation>
    <scope>NUCLEOTIDE SEQUENCE [LARGE SCALE GENOMIC DNA]</scope>
</reference>
<protein>
    <submittedName>
        <fullName evidence="3">Transposase</fullName>
    </submittedName>
</protein>
<evidence type="ECO:0000313" key="2">
    <source>
        <dbReference type="Proteomes" id="UP000270296"/>
    </source>
</evidence>
<dbReference type="EMBL" id="UZAM01008884">
    <property type="protein sequence ID" value="VDP06814.1"/>
    <property type="molecule type" value="Genomic_DNA"/>
</dbReference>
<dbReference type="Proteomes" id="UP000270296">
    <property type="component" value="Unassembled WGS sequence"/>
</dbReference>
<sequence length="35" mass="3981">MYEVALQHLGRVARMVRTTPWCGYTSLNAAFVQIP</sequence>
<name>A0A183INT6_9BILA</name>
<proteinExistence type="predicted"/>
<dbReference type="WBParaSite" id="SBAD_0000549901-mRNA-1">
    <property type="protein sequence ID" value="SBAD_0000549901-mRNA-1"/>
    <property type="gene ID" value="SBAD_0000549901"/>
</dbReference>